<dbReference type="InterPro" id="IPR052210">
    <property type="entry name" value="LysM1-like"/>
</dbReference>
<evidence type="ECO:0000313" key="4">
    <source>
        <dbReference type="EMBL" id="EKV15845.1"/>
    </source>
</evidence>
<dbReference type="OrthoDB" id="5985073at2759"/>
<dbReference type="GO" id="GO:0008061">
    <property type="term" value="F:chitin binding"/>
    <property type="evidence" value="ECO:0007669"/>
    <property type="project" value="UniProtKB-KW"/>
</dbReference>
<sequence length="89" mass="9259">MRSSKTGISTSTVVIPSPTQANSISRNCIKYAEALSGDCCSKFATANNITTAELYEWNTVLGTTAADCGTELQANVSYCVGVNGELSNG</sequence>
<gene>
    <name evidence="4" type="ORF">PDIP_39200</name>
</gene>
<dbReference type="Proteomes" id="UP000009886">
    <property type="component" value="Unassembled WGS sequence"/>
</dbReference>
<evidence type="ECO:0000313" key="5">
    <source>
        <dbReference type="Proteomes" id="UP000009886"/>
    </source>
</evidence>
<evidence type="ECO:0000256" key="3">
    <source>
        <dbReference type="ARBA" id="ARBA00023026"/>
    </source>
</evidence>
<evidence type="ECO:0008006" key="6">
    <source>
        <dbReference type="Google" id="ProtNLM"/>
    </source>
</evidence>
<keyword evidence="2" id="KW-0732">Signal</keyword>
<dbReference type="VEuPathDB" id="FungiDB:PDIP_39200"/>
<dbReference type="Gene3D" id="3.10.350.10">
    <property type="entry name" value="LysM domain"/>
    <property type="match status" value="1"/>
</dbReference>
<dbReference type="InterPro" id="IPR018392">
    <property type="entry name" value="LysM"/>
</dbReference>
<keyword evidence="1" id="KW-0147">Chitin-binding</keyword>
<reference evidence="5" key="1">
    <citation type="journal article" date="2012" name="BMC Genomics">
        <title>Genome sequence of the necrotrophic fungus Penicillium digitatum, the main postharvest pathogen of citrus.</title>
        <authorList>
            <person name="Marcet-Houben M."/>
            <person name="Ballester A.-R."/>
            <person name="de la Fuente B."/>
            <person name="Harries E."/>
            <person name="Marcos J.F."/>
            <person name="Gonzalez-Candelas L."/>
            <person name="Gabaldon T."/>
        </authorList>
    </citation>
    <scope>NUCLEOTIDE SEQUENCE [LARGE SCALE GENOMIC DNA]</scope>
    <source>
        <strain evidence="5">Pd1 / CECT 20795</strain>
    </source>
</reference>
<accession>K9G1L6</accession>
<evidence type="ECO:0000256" key="1">
    <source>
        <dbReference type="ARBA" id="ARBA00022669"/>
    </source>
</evidence>
<comment type="caution">
    <text evidence="4">The sequence shown here is derived from an EMBL/GenBank/DDBJ whole genome shotgun (WGS) entry which is preliminary data.</text>
</comment>
<dbReference type="PANTHER" id="PTHR34997">
    <property type="entry name" value="AM15"/>
    <property type="match status" value="1"/>
</dbReference>
<proteinExistence type="predicted"/>
<evidence type="ECO:0000256" key="2">
    <source>
        <dbReference type="ARBA" id="ARBA00022729"/>
    </source>
</evidence>
<dbReference type="InterPro" id="IPR036779">
    <property type="entry name" value="LysM_dom_sf"/>
</dbReference>
<organism evidence="4 5">
    <name type="scientific">Penicillium digitatum (strain Pd1 / CECT 20795)</name>
    <name type="common">Green mold</name>
    <dbReference type="NCBI Taxonomy" id="1170230"/>
    <lineage>
        <taxon>Eukaryota</taxon>
        <taxon>Fungi</taxon>
        <taxon>Dikarya</taxon>
        <taxon>Ascomycota</taxon>
        <taxon>Pezizomycotina</taxon>
        <taxon>Eurotiomycetes</taxon>
        <taxon>Eurotiomycetidae</taxon>
        <taxon>Eurotiales</taxon>
        <taxon>Aspergillaceae</taxon>
        <taxon>Penicillium</taxon>
    </lineage>
</organism>
<keyword evidence="3" id="KW-0843">Virulence</keyword>
<dbReference type="AlphaFoldDB" id="K9G1L6"/>
<protein>
    <recommendedName>
        <fullName evidence="6">LysM domain-containing protein</fullName>
    </recommendedName>
</protein>
<name>K9G1L6_PEND1</name>
<dbReference type="CDD" id="cd00118">
    <property type="entry name" value="LysM"/>
    <property type="match status" value="1"/>
</dbReference>
<dbReference type="PANTHER" id="PTHR34997:SF2">
    <property type="entry name" value="LYSM DOMAIN-CONTAINING PROTEIN-RELATED"/>
    <property type="match status" value="1"/>
</dbReference>
<dbReference type="EMBL" id="AKCU01000263">
    <property type="protein sequence ID" value="EKV15845.1"/>
    <property type="molecule type" value="Genomic_DNA"/>
</dbReference>
<dbReference type="KEGG" id="pdp:PDIP_39200"/>
<dbReference type="HOGENOM" id="CLU_189335_0_0_1"/>